<feature type="region of interest" description="Disordered" evidence="2">
    <location>
        <begin position="129"/>
        <end position="166"/>
    </location>
</feature>
<feature type="compositionally biased region" description="Low complexity" evidence="2">
    <location>
        <begin position="37"/>
        <end position="46"/>
    </location>
</feature>
<keyword evidence="1" id="KW-0175">Coiled coil</keyword>
<dbReference type="OrthoDB" id="2449188at2759"/>
<feature type="coiled-coil region" evidence="1">
    <location>
        <begin position="190"/>
        <end position="277"/>
    </location>
</feature>
<feature type="compositionally biased region" description="Basic and acidic residues" evidence="2">
    <location>
        <begin position="1"/>
        <end position="10"/>
    </location>
</feature>
<keyword evidence="4" id="KW-1185">Reference proteome</keyword>
<feature type="compositionally biased region" description="Low complexity" evidence="2">
    <location>
        <begin position="138"/>
        <end position="148"/>
    </location>
</feature>
<evidence type="ECO:0000313" key="3">
    <source>
        <dbReference type="EMBL" id="GJJ69919.1"/>
    </source>
</evidence>
<feature type="compositionally biased region" description="Basic residues" evidence="2">
    <location>
        <begin position="49"/>
        <end position="59"/>
    </location>
</feature>
<feature type="compositionally biased region" description="Polar residues" evidence="2">
    <location>
        <begin position="157"/>
        <end position="166"/>
    </location>
</feature>
<feature type="region of interest" description="Disordered" evidence="2">
    <location>
        <begin position="1"/>
        <end position="63"/>
    </location>
</feature>
<dbReference type="EMBL" id="BQFW01000003">
    <property type="protein sequence ID" value="GJJ69919.1"/>
    <property type="molecule type" value="Genomic_DNA"/>
</dbReference>
<reference evidence="3" key="1">
    <citation type="submission" date="2021-11" db="EMBL/GenBank/DDBJ databases">
        <authorList>
            <person name="Herlambang A."/>
            <person name="Guo Y."/>
            <person name="Takashima Y."/>
            <person name="Nishizawa T."/>
        </authorList>
    </citation>
    <scope>NUCLEOTIDE SEQUENCE</scope>
    <source>
        <strain evidence="3">E1425</strain>
    </source>
</reference>
<gene>
    <name evidence="3" type="ORF">EMPS_02268</name>
</gene>
<accession>A0A9P3H4J7</accession>
<protein>
    <submittedName>
        <fullName evidence="3">Uncharacterized protein</fullName>
    </submittedName>
</protein>
<dbReference type="AlphaFoldDB" id="A0A9P3H4J7"/>
<reference evidence="3" key="2">
    <citation type="journal article" date="2022" name="Microbiol. Resour. Announc.">
        <title>Whole-Genome Sequence of Entomortierella parvispora E1425, a Mucoromycotan Fungus Associated with Burkholderiaceae-Related Endosymbiotic Bacteria.</title>
        <authorList>
            <person name="Herlambang A."/>
            <person name="Guo Y."/>
            <person name="Takashima Y."/>
            <person name="Narisawa K."/>
            <person name="Ohta H."/>
            <person name="Nishizawa T."/>
        </authorList>
    </citation>
    <scope>NUCLEOTIDE SEQUENCE</scope>
    <source>
        <strain evidence="3">E1425</strain>
    </source>
</reference>
<proteinExistence type="predicted"/>
<name>A0A9P3H4J7_9FUNG</name>
<evidence type="ECO:0000313" key="4">
    <source>
        <dbReference type="Proteomes" id="UP000827284"/>
    </source>
</evidence>
<organism evidence="3 4">
    <name type="scientific">Entomortierella parvispora</name>
    <dbReference type="NCBI Taxonomy" id="205924"/>
    <lineage>
        <taxon>Eukaryota</taxon>
        <taxon>Fungi</taxon>
        <taxon>Fungi incertae sedis</taxon>
        <taxon>Mucoromycota</taxon>
        <taxon>Mortierellomycotina</taxon>
        <taxon>Mortierellomycetes</taxon>
        <taxon>Mortierellales</taxon>
        <taxon>Mortierellaceae</taxon>
        <taxon>Entomortierella</taxon>
    </lineage>
</organism>
<feature type="compositionally biased region" description="Pro residues" evidence="2">
    <location>
        <begin position="20"/>
        <end position="36"/>
    </location>
</feature>
<evidence type="ECO:0000256" key="2">
    <source>
        <dbReference type="SAM" id="MobiDB-lite"/>
    </source>
</evidence>
<dbReference type="Proteomes" id="UP000827284">
    <property type="component" value="Unassembled WGS sequence"/>
</dbReference>
<evidence type="ECO:0000256" key="1">
    <source>
        <dbReference type="SAM" id="Coils"/>
    </source>
</evidence>
<comment type="caution">
    <text evidence="3">The sequence shown here is derived from an EMBL/GenBank/DDBJ whole genome shotgun (WGS) entry which is preliminary data.</text>
</comment>
<sequence>MDLDLDHPTTPRDPASSEPTPQPTAPFPASHPPSSPTSPRQSLSDSRPYRNHQLNHHPYARLPSSWHSAQGADIALLSEMKASKADLTRFRRESQWLEERVTRPKYHDKDTQRILNKALDLTRTANRQQLLPLPPPSTATSKPTSLPTVNYTRPLRSAQQGSNVSVQLSSDSRVALSSLKANLFNESEEQARLESDQRTLEHAMERIQAKIVEKENARVETQSRTQTLTERQSELESELRRIQKMESACLELQEQQRTRFAEEVTRLEATVRLLKEKNGVRNTFMALRV</sequence>